<dbReference type="Proteomes" id="UP000076532">
    <property type="component" value="Unassembled WGS sequence"/>
</dbReference>
<evidence type="ECO:0000313" key="3">
    <source>
        <dbReference type="Proteomes" id="UP000076532"/>
    </source>
</evidence>
<dbReference type="InterPro" id="IPR037401">
    <property type="entry name" value="SnoaL-like"/>
</dbReference>
<dbReference type="OrthoDB" id="5208229at2759"/>
<dbReference type="SUPFAM" id="SSF54427">
    <property type="entry name" value="NTF2-like"/>
    <property type="match status" value="1"/>
</dbReference>
<proteinExistence type="predicted"/>
<dbReference type="Pfam" id="PF13577">
    <property type="entry name" value="SnoaL_4"/>
    <property type="match status" value="1"/>
</dbReference>
<evidence type="ECO:0000313" key="2">
    <source>
        <dbReference type="EMBL" id="KZP08292.1"/>
    </source>
</evidence>
<dbReference type="EMBL" id="KV417725">
    <property type="protein sequence ID" value="KZP08292.1"/>
    <property type="molecule type" value="Genomic_DNA"/>
</dbReference>
<evidence type="ECO:0000259" key="1">
    <source>
        <dbReference type="Pfam" id="PF13577"/>
    </source>
</evidence>
<dbReference type="Gene3D" id="3.10.450.50">
    <property type="match status" value="1"/>
</dbReference>
<keyword evidence="3" id="KW-1185">Reference proteome</keyword>
<protein>
    <recommendedName>
        <fullName evidence="1">SnoaL-like domain-containing protein</fullName>
    </recommendedName>
</protein>
<dbReference type="AlphaFoldDB" id="A0A165X7U8"/>
<reference evidence="2 3" key="1">
    <citation type="journal article" date="2016" name="Mol. Biol. Evol.">
        <title>Comparative Genomics of Early-Diverging Mushroom-Forming Fungi Provides Insights into the Origins of Lignocellulose Decay Capabilities.</title>
        <authorList>
            <person name="Nagy L.G."/>
            <person name="Riley R."/>
            <person name="Tritt A."/>
            <person name="Adam C."/>
            <person name="Daum C."/>
            <person name="Floudas D."/>
            <person name="Sun H."/>
            <person name="Yadav J.S."/>
            <person name="Pangilinan J."/>
            <person name="Larsson K.H."/>
            <person name="Matsuura K."/>
            <person name="Barry K."/>
            <person name="Labutti K."/>
            <person name="Kuo R."/>
            <person name="Ohm R.A."/>
            <person name="Bhattacharya S.S."/>
            <person name="Shirouzu T."/>
            <person name="Yoshinaga Y."/>
            <person name="Martin F.M."/>
            <person name="Grigoriev I.V."/>
            <person name="Hibbett D.S."/>
        </authorList>
    </citation>
    <scope>NUCLEOTIDE SEQUENCE [LARGE SCALE GENOMIC DNA]</scope>
    <source>
        <strain evidence="2 3">CBS 109695</strain>
    </source>
</reference>
<feature type="domain" description="SnoaL-like" evidence="1">
    <location>
        <begin position="10"/>
        <end position="118"/>
    </location>
</feature>
<name>A0A165X7U8_9AGAM</name>
<dbReference type="InterPro" id="IPR032710">
    <property type="entry name" value="NTF2-like_dom_sf"/>
</dbReference>
<sequence length="150" mass="15797">MADSYDAVAYLLDRANIHDTVAKLGACVDGGSWASVPDEVFAADLRIDYTEVFPGEPYVTTGAKQVAEWAGMLKLADKSQHVLSGILVDLPQPGSSVKPPTVTTATANVMASLRRDAAPGGPITQSGVSLKLIPSMGWLTRTCEPGVLRL</sequence>
<accession>A0A165X7U8</accession>
<organism evidence="2 3">
    <name type="scientific">Athelia psychrophila</name>
    <dbReference type="NCBI Taxonomy" id="1759441"/>
    <lineage>
        <taxon>Eukaryota</taxon>
        <taxon>Fungi</taxon>
        <taxon>Dikarya</taxon>
        <taxon>Basidiomycota</taxon>
        <taxon>Agaricomycotina</taxon>
        <taxon>Agaricomycetes</taxon>
        <taxon>Agaricomycetidae</taxon>
        <taxon>Atheliales</taxon>
        <taxon>Atheliaceae</taxon>
        <taxon>Athelia</taxon>
    </lineage>
</organism>
<gene>
    <name evidence="2" type="ORF">FIBSPDRAFT_874713</name>
</gene>